<evidence type="ECO:0000256" key="2">
    <source>
        <dbReference type="SAM" id="MobiDB-lite"/>
    </source>
</evidence>
<comment type="similarity">
    <text evidence="1">Belongs to the p23/wos2 family.</text>
</comment>
<feature type="compositionally biased region" description="Acidic residues" evidence="2">
    <location>
        <begin position="213"/>
        <end position="240"/>
    </location>
</feature>
<dbReference type="Pfam" id="PF04969">
    <property type="entry name" value="CS"/>
    <property type="match status" value="1"/>
</dbReference>
<feature type="domain" description="CS" evidence="3">
    <location>
        <begin position="7"/>
        <end position="97"/>
    </location>
</feature>
<protein>
    <recommendedName>
        <fullName evidence="3">CS domain-containing protein</fullName>
    </recommendedName>
</protein>
<evidence type="ECO:0000313" key="5">
    <source>
        <dbReference type="EMBL" id="CAD9417783.1"/>
    </source>
</evidence>
<evidence type="ECO:0000259" key="3">
    <source>
        <dbReference type="PROSITE" id="PS51203"/>
    </source>
</evidence>
<dbReference type="InterPro" id="IPR045250">
    <property type="entry name" value="p23-like"/>
</dbReference>
<dbReference type="GO" id="GO:0051879">
    <property type="term" value="F:Hsp90 protein binding"/>
    <property type="evidence" value="ECO:0007669"/>
    <property type="project" value="InterPro"/>
</dbReference>
<feature type="region of interest" description="Disordered" evidence="2">
    <location>
        <begin position="197"/>
        <end position="240"/>
    </location>
</feature>
<evidence type="ECO:0000256" key="1">
    <source>
        <dbReference type="ARBA" id="ARBA00025733"/>
    </source>
</evidence>
<feature type="region of interest" description="Disordered" evidence="2">
    <location>
        <begin position="122"/>
        <end position="152"/>
    </location>
</feature>
<dbReference type="PROSITE" id="PS51203">
    <property type="entry name" value="CS"/>
    <property type="match status" value="1"/>
</dbReference>
<accession>A0A6T7E0F6</accession>
<gene>
    <name evidence="4" type="ORF">FPAR1323_LOCUS9148</name>
    <name evidence="5" type="ORF">FPAR1323_LOCUS9149</name>
</gene>
<feature type="compositionally biased region" description="Gly residues" evidence="2">
    <location>
        <begin position="133"/>
        <end position="152"/>
    </location>
</feature>
<dbReference type="EMBL" id="HBGT01017194">
    <property type="protein sequence ID" value="CAD9417783.1"/>
    <property type="molecule type" value="Transcribed_RNA"/>
</dbReference>
<sequence>MAAVSDALTAPVKWAQRADSLYVTIALPDVKDEKIELTKDKLSFKGTAGGKEYFAELEFLKPVNPEDEGTKWKCLPRSIQMVIMKETEEEEFWVRLLKDKVQEKGQCSIDWDKYVDEDDEQEAFDQSNLEGAQGFGGGGPPGMGGMGGMGGMPGMGGGPGGAGGMDMAAMQQMMAQMGGGAGGAGGMDMASMMAGMGGGGPGGMPPGMGDMGGFEDEADSDDEGGLPDLDDDGEEAEALD</sequence>
<dbReference type="AlphaFoldDB" id="A0A6T7E0F6"/>
<proteinExistence type="inferred from homology"/>
<evidence type="ECO:0000313" key="4">
    <source>
        <dbReference type="EMBL" id="CAD9417780.1"/>
    </source>
</evidence>
<reference evidence="5" key="1">
    <citation type="submission" date="2021-01" db="EMBL/GenBank/DDBJ databases">
        <authorList>
            <person name="Corre E."/>
            <person name="Pelletier E."/>
            <person name="Niang G."/>
            <person name="Scheremetjew M."/>
            <person name="Finn R."/>
            <person name="Kale V."/>
            <person name="Holt S."/>
            <person name="Cochrane G."/>
            <person name="Meng A."/>
            <person name="Brown T."/>
            <person name="Cohen L."/>
        </authorList>
    </citation>
    <scope>NUCLEOTIDE SEQUENCE</scope>
    <source>
        <strain evidence="5">RCC1693</strain>
    </source>
</reference>
<dbReference type="InterPro" id="IPR008978">
    <property type="entry name" value="HSP20-like_chaperone"/>
</dbReference>
<dbReference type="EMBL" id="HBGT01017193">
    <property type="protein sequence ID" value="CAD9417780.1"/>
    <property type="molecule type" value="Transcribed_RNA"/>
</dbReference>
<dbReference type="Gene3D" id="2.60.40.790">
    <property type="match status" value="1"/>
</dbReference>
<dbReference type="PANTHER" id="PTHR22932">
    <property type="entry name" value="TELOMERASE-BINDING PROTEIN P23 HSP90 CO-CHAPERONE"/>
    <property type="match status" value="1"/>
</dbReference>
<dbReference type="PANTHER" id="PTHR22932:SF1">
    <property type="entry name" value="CO-CHAPERONE PROTEIN DAF-41"/>
    <property type="match status" value="1"/>
</dbReference>
<dbReference type="GO" id="GO:0005829">
    <property type="term" value="C:cytosol"/>
    <property type="evidence" value="ECO:0007669"/>
    <property type="project" value="TreeGrafter"/>
</dbReference>
<organism evidence="5">
    <name type="scientific">Florenciella parvula</name>
    <dbReference type="NCBI Taxonomy" id="236787"/>
    <lineage>
        <taxon>Eukaryota</taxon>
        <taxon>Sar</taxon>
        <taxon>Stramenopiles</taxon>
        <taxon>Ochrophyta</taxon>
        <taxon>Dictyochophyceae</taxon>
        <taxon>Florenciellales</taxon>
        <taxon>Florenciella</taxon>
    </lineage>
</organism>
<dbReference type="InterPro" id="IPR007052">
    <property type="entry name" value="CS_dom"/>
</dbReference>
<dbReference type="GO" id="GO:0006457">
    <property type="term" value="P:protein folding"/>
    <property type="evidence" value="ECO:0007669"/>
    <property type="project" value="TreeGrafter"/>
</dbReference>
<dbReference type="GO" id="GO:0051131">
    <property type="term" value="P:chaperone-mediated protein complex assembly"/>
    <property type="evidence" value="ECO:0007669"/>
    <property type="project" value="TreeGrafter"/>
</dbReference>
<feature type="compositionally biased region" description="Gly residues" evidence="2">
    <location>
        <begin position="197"/>
        <end position="212"/>
    </location>
</feature>
<dbReference type="CDD" id="cd06465">
    <property type="entry name" value="p23_hB-ind1_like"/>
    <property type="match status" value="1"/>
</dbReference>
<dbReference type="SUPFAM" id="SSF49764">
    <property type="entry name" value="HSP20-like chaperones"/>
    <property type="match status" value="1"/>
</dbReference>
<dbReference type="GO" id="GO:0005634">
    <property type="term" value="C:nucleus"/>
    <property type="evidence" value="ECO:0007669"/>
    <property type="project" value="TreeGrafter"/>
</dbReference>
<name>A0A6T7E0F6_9STRA</name>
<dbReference type="FunFam" id="2.60.40.790:FF:000039">
    <property type="entry name" value="CS domain containing protein"/>
    <property type="match status" value="1"/>
</dbReference>
<dbReference type="GO" id="GO:0051087">
    <property type="term" value="F:protein-folding chaperone binding"/>
    <property type="evidence" value="ECO:0007669"/>
    <property type="project" value="TreeGrafter"/>
</dbReference>